<dbReference type="InterPro" id="IPR050143">
    <property type="entry name" value="TRIM/RBCC"/>
</dbReference>
<keyword evidence="2" id="KW-0472">Membrane</keyword>
<dbReference type="Pfam" id="PF00622">
    <property type="entry name" value="SPRY"/>
    <property type="match status" value="1"/>
</dbReference>
<sequence>MDPDAVYSNMSDFPGTMTGVKRNSPKGKSENLYQNLRLEPTGVHAASPAAAPESQSAEGQLRKECLCKKTSLLFICLWIVTLISLIAILGLYFKQCSALRSELKEQQRNSSAHITELEKQLGEKEQELSQLWSRYNSGICSCNDTNNTVRGLFVELSRKSGAVIKPVWEWIRVAAVHVTADPDTANPFLRLYNDGKQVGCGDTWQNLPDTPKRFDTVPSVLGKEGFSSGRFYYEVQVGEKNGWALGVAEESINRMGDVILTTRNGFWTVWLSNGTDFKALDDPLAPLPLREKPRTVGVYVDYEEGQVSFYNVEARSHIYSFTGYNFTEKLYPYLSPFNTDNGKNTAPLIISPVNHIALI</sequence>
<dbReference type="PANTHER" id="PTHR24103">
    <property type="entry name" value="E3 UBIQUITIN-PROTEIN LIGASE TRIM"/>
    <property type="match status" value="1"/>
</dbReference>
<keyword evidence="5" id="KW-1185">Reference proteome</keyword>
<gene>
    <name evidence="4" type="ORF">AGOR_G00161090</name>
</gene>
<feature type="domain" description="B30.2/SPRY" evidence="3">
    <location>
        <begin position="158"/>
        <end position="353"/>
    </location>
</feature>
<dbReference type="PROSITE" id="PS50188">
    <property type="entry name" value="B302_SPRY"/>
    <property type="match status" value="1"/>
</dbReference>
<dbReference type="InterPro" id="IPR043136">
    <property type="entry name" value="B30.2/SPRY_sf"/>
</dbReference>
<dbReference type="InterPro" id="IPR013320">
    <property type="entry name" value="ConA-like_dom_sf"/>
</dbReference>
<dbReference type="Gene3D" id="2.60.120.920">
    <property type="match status" value="1"/>
</dbReference>
<evidence type="ECO:0000313" key="4">
    <source>
        <dbReference type="EMBL" id="KAI1891135.1"/>
    </source>
</evidence>
<dbReference type="InterPro" id="IPR006574">
    <property type="entry name" value="PRY"/>
</dbReference>
<dbReference type="InterPro" id="IPR001870">
    <property type="entry name" value="B30.2/SPRY"/>
</dbReference>
<accession>A0A8T3D928</accession>
<comment type="caution">
    <text evidence="4">The sequence shown here is derived from an EMBL/GenBank/DDBJ whole genome shotgun (WGS) entry which is preliminary data.</text>
</comment>
<dbReference type="SMART" id="SM00589">
    <property type="entry name" value="PRY"/>
    <property type="match status" value="1"/>
</dbReference>
<evidence type="ECO:0000256" key="1">
    <source>
        <dbReference type="SAM" id="MobiDB-lite"/>
    </source>
</evidence>
<proteinExistence type="predicted"/>
<protein>
    <recommendedName>
        <fullName evidence="3">B30.2/SPRY domain-containing protein</fullName>
    </recommendedName>
</protein>
<dbReference type="EMBL" id="JAERUA010000014">
    <property type="protein sequence ID" value="KAI1891135.1"/>
    <property type="molecule type" value="Genomic_DNA"/>
</dbReference>
<feature type="transmembrane region" description="Helical" evidence="2">
    <location>
        <begin position="72"/>
        <end position="93"/>
    </location>
</feature>
<dbReference type="SUPFAM" id="SSF49899">
    <property type="entry name" value="Concanavalin A-like lectins/glucanases"/>
    <property type="match status" value="1"/>
</dbReference>
<dbReference type="OrthoDB" id="6105938at2759"/>
<organism evidence="4 5">
    <name type="scientific">Albula goreensis</name>
    <dbReference type="NCBI Taxonomy" id="1534307"/>
    <lineage>
        <taxon>Eukaryota</taxon>
        <taxon>Metazoa</taxon>
        <taxon>Chordata</taxon>
        <taxon>Craniata</taxon>
        <taxon>Vertebrata</taxon>
        <taxon>Euteleostomi</taxon>
        <taxon>Actinopterygii</taxon>
        <taxon>Neopterygii</taxon>
        <taxon>Teleostei</taxon>
        <taxon>Albuliformes</taxon>
        <taxon>Albulidae</taxon>
        <taxon>Albula</taxon>
    </lineage>
</organism>
<keyword evidence="2" id="KW-1133">Transmembrane helix</keyword>
<dbReference type="FunFam" id="2.60.120.920:FF:000004">
    <property type="entry name" value="Butyrophilin subfamily 1 member A1"/>
    <property type="match status" value="1"/>
</dbReference>
<name>A0A8T3D928_9TELE</name>
<dbReference type="InterPro" id="IPR003877">
    <property type="entry name" value="SPRY_dom"/>
</dbReference>
<feature type="region of interest" description="Disordered" evidence="1">
    <location>
        <begin position="1"/>
        <end position="29"/>
    </location>
</feature>
<evidence type="ECO:0000256" key="2">
    <source>
        <dbReference type="SAM" id="Phobius"/>
    </source>
</evidence>
<dbReference type="Proteomes" id="UP000829720">
    <property type="component" value="Unassembled WGS sequence"/>
</dbReference>
<dbReference type="InterPro" id="IPR003879">
    <property type="entry name" value="Butyrophylin_SPRY"/>
</dbReference>
<dbReference type="PRINTS" id="PR01407">
    <property type="entry name" value="BUTYPHLNCDUF"/>
</dbReference>
<dbReference type="SMART" id="SM00449">
    <property type="entry name" value="SPRY"/>
    <property type="match status" value="1"/>
</dbReference>
<keyword evidence="2" id="KW-0812">Transmembrane</keyword>
<dbReference type="AlphaFoldDB" id="A0A8T3D928"/>
<dbReference type="Pfam" id="PF13765">
    <property type="entry name" value="PRY"/>
    <property type="match status" value="1"/>
</dbReference>
<evidence type="ECO:0000259" key="3">
    <source>
        <dbReference type="PROSITE" id="PS50188"/>
    </source>
</evidence>
<reference evidence="4" key="1">
    <citation type="submission" date="2021-01" db="EMBL/GenBank/DDBJ databases">
        <authorList>
            <person name="Zahm M."/>
            <person name="Roques C."/>
            <person name="Cabau C."/>
            <person name="Klopp C."/>
            <person name="Donnadieu C."/>
            <person name="Jouanno E."/>
            <person name="Lampietro C."/>
            <person name="Louis A."/>
            <person name="Herpin A."/>
            <person name="Echchiki A."/>
            <person name="Berthelot C."/>
            <person name="Parey E."/>
            <person name="Roest-Crollius H."/>
            <person name="Braasch I."/>
            <person name="Postlethwait J."/>
            <person name="Bobe J."/>
            <person name="Montfort J."/>
            <person name="Bouchez O."/>
            <person name="Begum T."/>
            <person name="Mejri S."/>
            <person name="Adams A."/>
            <person name="Chen W.-J."/>
            <person name="Guiguen Y."/>
        </authorList>
    </citation>
    <scope>NUCLEOTIDE SEQUENCE</scope>
    <source>
        <tissue evidence="4">Blood</tissue>
    </source>
</reference>
<evidence type="ECO:0000313" key="5">
    <source>
        <dbReference type="Proteomes" id="UP000829720"/>
    </source>
</evidence>
<dbReference type="CDD" id="cd13733">
    <property type="entry name" value="SPRY_PRY_C-I_1"/>
    <property type="match status" value="1"/>
</dbReference>